<dbReference type="InterPro" id="IPR039420">
    <property type="entry name" value="WalR-like"/>
</dbReference>
<evidence type="ECO:0000256" key="1">
    <source>
        <dbReference type="ARBA" id="ARBA00022553"/>
    </source>
</evidence>
<evidence type="ECO:0000256" key="2">
    <source>
        <dbReference type="ARBA" id="ARBA00023012"/>
    </source>
</evidence>
<dbReference type="PROSITE" id="PS50110">
    <property type="entry name" value="RESPONSE_REGULATORY"/>
    <property type="match status" value="1"/>
</dbReference>
<dbReference type="GO" id="GO:0000156">
    <property type="term" value="F:phosphorelay response regulator activity"/>
    <property type="evidence" value="ECO:0007669"/>
    <property type="project" value="TreeGrafter"/>
</dbReference>
<feature type="modified residue" description="4-aspartylphosphate" evidence="6">
    <location>
        <position position="55"/>
    </location>
</feature>
<dbReference type="InterPro" id="IPR011006">
    <property type="entry name" value="CheY-like_superfamily"/>
</dbReference>
<dbReference type="PANTHER" id="PTHR48111">
    <property type="entry name" value="REGULATOR OF RPOS"/>
    <property type="match status" value="1"/>
</dbReference>
<evidence type="ECO:0000313" key="11">
    <source>
        <dbReference type="Proteomes" id="UP000535937"/>
    </source>
</evidence>
<dbReference type="PROSITE" id="PS51755">
    <property type="entry name" value="OMPR_PHOB"/>
    <property type="match status" value="1"/>
</dbReference>
<dbReference type="Pfam" id="PF00072">
    <property type="entry name" value="Response_reg"/>
    <property type="match status" value="1"/>
</dbReference>
<dbReference type="CDD" id="cd00383">
    <property type="entry name" value="trans_reg_C"/>
    <property type="match status" value="1"/>
</dbReference>
<reference evidence="10 11" key="1">
    <citation type="submission" date="2020-08" db="EMBL/GenBank/DDBJ databases">
        <title>Genomic Encyclopedia of Type Strains, Phase III (KMG-III): the genomes of soil and plant-associated and newly described type strains.</title>
        <authorList>
            <person name="Whitman W."/>
        </authorList>
    </citation>
    <scope>NUCLEOTIDE SEQUENCE [LARGE SCALE GENOMIC DNA]</scope>
    <source>
        <strain evidence="10 11">CECT 8799</strain>
    </source>
</reference>
<dbReference type="InterPro" id="IPR001789">
    <property type="entry name" value="Sig_transdc_resp-reg_receiver"/>
</dbReference>
<dbReference type="InterPro" id="IPR001867">
    <property type="entry name" value="OmpR/PhoB-type_DNA-bd"/>
</dbReference>
<dbReference type="Pfam" id="PF00486">
    <property type="entry name" value="Trans_reg_C"/>
    <property type="match status" value="1"/>
</dbReference>
<accession>A0A7W4Z8R5</accession>
<evidence type="ECO:0000256" key="6">
    <source>
        <dbReference type="PROSITE-ProRule" id="PRU00169"/>
    </source>
</evidence>
<evidence type="ECO:0000256" key="4">
    <source>
        <dbReference type="ARBA" id="ARBA00023125"/>
    </source>
</evidence>
<dbReference type="InterPro" id="IPR016032">
    <property type="entry name" value="Sig_transdc_resp-reg_C-effctor"/>
</dbReference>
<name>A0A7W4Z8R5_9GAMM</name>
<dbReference type="AlphaFoldDB" id="A0A7W4Z8R5"/>
<feature type="domain" description="Response regulatory" evidence="8">
    <location>
        <begin position="6"/>
        <end position="119"/>
    </location>
</feature>
<dbReference type="SMART" id="SM00862">
    <property type="entry name" value="Trans_reg_C"/>
    <property type="match status" value="1"/>
</dbReference>
<dbReference type="GO" id="GO:0006355">
    <property type="term" value="P:regulation of DNA-templated transcription"/>
    <property type="evidence" value="ECO:0007669"/>
    <property type="project" value="InterPro"/>
</dbReference>
<evidence type="ECO:0000313" key="10">
    <source>
        <dbReference type="EMBL" id="MBB3060836.1"/>
    </source>
</evidence>
<dbReference type="Gene3D" id="1.10.10.10">
    <property type="entry name" value="Winged helix-like DNA-binding domain superfamily/Winged helix DNA-binding domain"/>
    <property type="match status" value="1"/>
</dbReference>
<keyword evidence="3" id="KW-0805">Transcription regulation</keyword>
<evidence type="ECO:0000256" key="5">
    <source>
        <dbReference type="ARBA" id="ARBA00023163"/>
    </source>
</evidence>
<evidence type="ECO:0000259" key="8">
    <source>
        <dbReference type="PROSITE" id="PS50110"/>
    </source>
</evidence>
<keyword evidence="2" id="KW-0902">Two-component regulatory system</keyword>
<gene>
    <name evidence="10" type="ORF">FHS09_001656</name>
</gene>
<dbReference type="GO" id="GO:0005829">
    <property type="term" value="C:cytosol"/>
    <property type="evidence" value="ECO:0007669"/>
    <property type="project" value="TreeGrafter"/>
</dbReference>
<dbReference type="PANTHER" id="PTHR48111:SF4">
    <property type="entry name" value="DNA-BINDING DUAL TRANSCRIPTIONAL REGULATOR OMPR"/>
    <property type="match status" value="1"/>
</dbReference>
<dbReference type="RefSeq" id="WP_183458624.1">
    <property type="nucleotide sequence ID" value="NZ_JACHWZ010000006.1"/>
</dbReference>
<dbReference type="FunFam" id="3.40.50.2300:FF:000001">
    <property type="entry name" value="DNA-binding response regulator PhoB"/>
    <property type="match status" value="1"/>
</dbReference>
<feature type="DNA-binding region" description="OmpR/PhoB-type" evidence="7">
    <location>
        <begin position="126"/>
        <end position="227"/>
    </location>
</feature>
<dbReference type="Proteomes" id="UP000535937">
    <property type="component" value="Unassembled WGS sequence"/>
</dbReference>
<organism evidence="10 11">
    <name type="scientific">Microbulbifer rhizosphaerae</name>
    <dbReference type="NCBI Taxonomy" id="1562603"/>
    <lineage>
        <taxon>Bacteria</taxon>
        <taxon>Pseudomonadati</taxon>
        <taxon>Pseudomonadota</taxon>
        <taxon>Gammaproteobacteria</taxon>
        <taxon>Cellvibrionales</taxon>
        <taxon>Microbulbiferaceae</taxon>
        <taxon>Microbulbifer</taxon>
    </lineage>
</organism>
<feature type="domain" description="OmpR/PhoB-type" evidence="9">
    <location>
        <begin position="126"/>
        <end position="227"/>
    </location>
</feature>
<keyword evidence="4 7" id="KW-0238">DNA-binding</keyword>
<evidence type="ECO:0000256" key="7">
    <source>
        <dbReference type="PROSITE-ProRule" id="PRU01091"/>
    </source>
</evidence>
<dbReference type="InterPro" id="IPR036388">
    <property type="entry name" value="WH-like_DNA-bd_sf"/>
</dbReference>
<sequence>MTEGARLLIVEDEAKVARLLKNFLQAQGYKCTLLDRGDLVLDWLKNNHADVMLLDVMLPGMDGMEVCRAVRERSTMPIIMLTARVEEVDQLLGLELGADDYICKPFNLKNVAARVAALLRRIKFEGQSPEVGEPPAQLLENDNRLLLMGRPVELTATEYRILRPLYDHKGRIYTRSQLLDLAYSDYRAVTERSIDTHIKSIRKKIASVVPELELIHSIYAMGYKWED</sequence>
<dbReference type="Gene3D" id="6.10.250.690">
    <property type="match status" value="1"/>
</dbReference>
<dbReference type="SMART" id="SM00448">
    <property type="entry name" value="REC"/>
    <property type="match status" value="1"/>
</dbReference>
<dbReference type="Gene3D" id="3.40.50.2300">
    <property type="match status" value="1"/>
</dbReference>
<protein>
    <submittedName>
        <fullName evidence="10">Two-component system response regulator BaeR</fullName>
    </submittedName>
</protein>
<keyword evidence="11" id="KW-1185">Reference proteome</keyword>
<dbReference type="SUPFAM" id="SSF52172">
    <property type="entry name" value="CheY-like"/>
    <property type="match status" value="1"/>
</dbReference>
<dbReference type="GO" id="GO:0000976">
    <property type="term" value="F:transcription cis-regulatory region binding"/>
    <property type="evidence" value="ECO:0007669"/>
    <property type="project" value="TreeGrafter"/>
</dbReference>
<dbReference type="GO" id="GO:0032993">
    <property type="term" value="C:protein-DNA complex"/>
    <property type="evidence" value="ECO:0007669"/>
    <property type="project" value="TreeGrafter"/>
</dbReference>
<evidence type="ECO:0000259" key="9">
    <source>
        <dbReference type="PROSITE" id="PS51755"/>
    </source>
</evidence>
<dbReference type="SUPFAM" id="SSF46894">
    <property type="entry name" value="C-terminal effector domain of the bipartite response regulators"/>
    <property type="match status" value="1"/>
</dbReference>
<comment type="caution">
    <text evidence="10">The sequence shown here is derived from an EMBL/GenBank/DDBJ whole genome shotgun (WGS) entry which is preliminary data.</text>
</comment>
<dbReference type="EMBL" id="JACHWZ010000006">
    <property type="protein sequence ID" value="MBB3060836.1"/>
    <property type="molecule type" value="Genomic_DNA"/>
</dbReference>
<keyword evidence="1 6" id="KW-0597">Phosphoprotein</keyword>
<proteinExistence type="predicted"/>
<evidence type="ECO:0000256" key="3">
    <source>
        <dbReference type="ARBA" id="ARBA00023015"/>
    </source>
</evidence>
<keyword evidence="5" id="KW-0804">Transcription</keyword>